<dbReference type="Gene3D" id="1.10.3730.20">
    <property type="match status" value="1"/>
</dbReference>
<feature type="transmembrane region" description="Helical" evidence="1">
    <location>
        <begin position="113"/>
        <end position="130"/>
    </location>
</feature>
<protein>
    <recommendedName>
        <fullName evidence="2">EamA domain-containing protein</fullName>
    </recommendedName>
</protein>
<feature type="transmembrane region" description="Helical" evidence="1">
    <location>
        <begin position="150"/>
        <end position="169"/>
    </location>
</feature>
<feature type="domain" description="EamA" evidence="2">
    <location>
        <begin position="3"/>
        <end position="131"/>
    </location>
</feature>
<sequence length="227" mass="23070">VAAALALLSALLFGASDFFGGMAARRTHVLVVVAASHLIGLALILAVAPAMAETFASRDLAYGALAGLFGLLGIGCLYHCLSRGPMAVVAPITAISNAALPVLWGVAFGERLSVVNVIGVLLGLVAIALVSRGTRTGRAVSPTRVPPTLLLEALLAGVGFAGFYILMAATTEASLPWPLVSARVVSLGVALLLLVRVGRSPIPRRAEGGTAIVMAGLLDMMANLAIL</sequence>
<dbReference type="EMBL" id="UINC01150124">
    <property type="protein sequence ID" value="SVD43013.1"/>
    <property type="molecule type" value="Genomic_DNA"/>
</dbReference>
<feature type="transmembrane region" description="Helical" evidence="1">
    <location>
        <begin position="88"/>
        <end position="107"/>
    </location>
</feature>
<feature type="non-terminal residue" evidence="3">
    <location>
        <position position="1"/>
    </location>
</feature>
<keyword evidence="1" id="KW-0472">Membrane</keyword>
<proteinExistence type="predicted"/>
<dbReference type="InterPro" id="IPR037185">
    <property type="entry name" value="EmrE-like"/>
</dbReference>
<dbReference type="GO" id="GO:0016020">
    <property type="term" value="C:membrane"/>
    <property type="evidence" value="ECO:0007669"/>
    <property type="project" value="InterPro"/>
</dbReference>
<dbReference type="AlphaFoldDB" id="A0A382V929"/>
<name>A0A382V929_9ZZZZ</name>
<feature type="transmembrane region" description="Helical" evidence="1">
    <location>
        <begin position="29"/>
        <end position="48"/>
    </location>
</feature>
<keyword evidence="1" id="KW-0812">Transmembrane</keyword>
<gene>
    <name evidence="3" type="ORF">METZ01_LOCUS395867</name>
</gene>
<dbReference type="Pfam" id="PF00892">
    <property type="entry name" value="EamA"/>
    <property type="match status" value="1"/>
</dbReference>
<feature type="transmembrane region" description="Helical" evidence="1">
    <location>
        <begin position="6"/>
        <end position="24"/>
    </location>
</feature>
<dbReference type="SUPFAM" id="SSF103481">
    <property type="entry name" value="Multidrug resistance efflux transporter EmrE"/>
    <property type="match status" value="1"/>
</dbReference>
<evidence type="ECO:0000259" key="2">
    <source>
        <dbReference type="Pfam" id="PF00892"/>
    </source>
</evidence>
<evidence type="ECO:0000313" key="3">
    <source>
        <dbReference type="EMBL" id="SVD43013.1"/>
    </source>
</evidence>
<organism evidence="3">
    <name type="scientific">marine metagenome</name>
    <dbReference type="NCBI Taxonomy" id="408172"/>
    <lineage>
        <taxon>unclassified sequences</taxon>
        <taxon>metagenomes</taxon>
        <taxon>ecological metagenomes</taxon>
    </lineage>
</organism>
<dbReference type="InterPro" id="IPR000620">
    <property type="entry name" value="EamA_dom"/>
</dbReference>
<reference evidence="3" key="1">
    <citation type="submission" date="2018-05" db="EMBL/GenBank/DDBJ databases">
        <authorList>
            <person name="Lanie J.A."/>
            <person name="Ng W.-L."/>
            <person name="Kazmierczak K.M."/>
            <person name="Andrzejewski T.M."/>
            <person name="Davidsen T.M."/>
            <person name="Wayne K.J."/>
            <person name="Tettelin H."/>
            <person name="Glass J.I."/>
            <person name="Rusch D."/>
            <person name="Podicherti R."/>
            <person name="Tsui H.-C.T."/>
            <person name="Winkler M.E."/>
        </authorList>
    </citation>
    <scope>NUCLEOTIDE SEQUENCE</scope>
</reference>
<feature type="transmembrane region" description="Helical" evidence="1">
    <location>
        <begin position="60"/>
        <end position="81"/>
    </location>
</feature>
<keyword evidence="1" id="KW-1133">Transmembrane helix</keyword>
<evidence type="ECO:0000256" key="1">
    <source>
        <dbReference type="SAM" id="Phobius"/>
    </source>
</evidence>
<accession>A0A382V929</accession>
<feature type="transmembrane region" description="Helical" evidence="1">
    <location>
        <begin position="175"/>
        <end position="195"/>
    </location>
</feature>
<feature type="non-terminal residue" evidence="3">
    <location>
        <position position="227"/>
    </location>
</feature>